<accession>A0A6M3KCK3</accession>
<dbReference type="EMBL" id="MT142388">
    <property type="protein sequence ID" value="QJA79606.1"/>
    <property type="molecule type" value="Genomic_DNA"/>
</dbReference>
<evidence type="ECO:0000313" key="1">
    <source>
        <dbReference type="EMBL" id="QJA79606.1"/>
    </source>
</evidence>
<gene>
    <name evidence="1" type="ORF">MM415A00851_0010</name>
</gene>
<proteinExistence type="predicted"/>
<protein>
    <submittedName>
        <fullName evidence="1">Uncharacterized protein</fullName>
    </submittedName>
</protein>
<reference evidence="1" key="1">
    <citation type="submission" date="2020-03" db="EMBL/GenBank/DDBJ databases">
        <title>The deep terrestrial virosphere.</title>
        <authorList>
            <person name="Holmfeldt K."/>
            <person name="Nilsson E."/>
            <person name="Simone D."/>
            <person name="Lopez-Fernandez M."/>
            <person name="Wu X."/>
            <person name="de Brujin I."/>
            <person name="Lundin D."/>
            <person name="Andersson A."/>
            <person name="Bertilsson S."/>
            <person name="Dopson M."/>
        </authorList>
    </citation>
    <scope>NUCLEOTIDE SEQUENCE</scope>
    <source>
        <strain evidence="1">MM415A00851</strain>
    </source>
</reference>
<organism evidence="1">
    <name type="scientific">viral metagenome</name>
    <dbReference type="NCBI Taxonomy" id="1070528"/>
    <lineage>
        <taxon>unclassified sequences</taxon>
        <taxon>metagenomes</taxon>
        <taxon>organismal metagenomes</taxon>
    </lineage>
</organism>
<sequence>MTCPNCKTKWVTFRGGTAATMALGICRTCGSRFFVDLVELIEEAKEDSKC</sequence>
<name>A0A6M3KCK3_9ZZZZ</name>
<dbReference type="AlphaFoldDB" id="A0A6M3KCK3"/>